<keyword evidence="3" id="KW-1185">Reference proteome</keyword>
<evidence type="ECO:0000256" key="1">
    <source>
        <dbReference type="SAM" id="MobiDB-lite"/>
    </source>
</evidence>
<name>A0A421B2Q2_9PSEU</name>
<dbReference type="EMBL" id="RCDD01000002">
    <property type="protein sequence ID" value="RLK58671.1"/>
    <property type="molecule type" value="Genomic_DNA"/>
</dbReference>
<sequence>MTMLPEFVSDVTRVQSKRPSRIVFLAIAFVLSGIPVPVATAAPAAPVRYLSRPDLVPPAITVDLAAAPTSPGRILLTPKDTTDEQIGPLLVDDTGSPVWFAPRGDKLRLVMNAQVQTYRDRPVLVWWEGAFVPLGWGQGTVTIADQGYRTIAQVGLDRGVDLHAIRITPQNTIIVVSYRTTTAVPGQVTLRPVVENVLREIDIGTGRVLMTWSSLEHIPVSESYLRSNDIVAWDYLHVNAVDLDQAGNIVVSGRNTHTVYTLERGTGRVLSRLGGKRSDYTLPPAAVFAWQHNVRVLPNGDISMFDNEQGATFPPTPPTRPASRAIVLHPDAATRTATMTRSLSTPDGLGTGAQGSNQTLPDGHAFVSWGDRGRFSEFDADGTMIYDAHFTSPTVDTYVANRVDWHATPTEPPALLARRTSGGVTAYASWNGATEVSRWQLLTGPDRTHLAVAADTARGGFETVLTAPGDAGYAAVRAVSSTGAVLGTSPVTQVRAG</sequence>
<accession>A0A421B2Q2</accession>
<proteinExistence type="predicted"/>
<evidence type="ECO:0000313" key="2">
    <source>
        <dbReference type="EMBL" id="RLK58671.1"/>
    </source>
</evidence>
<comment type="caution">
    <text evidence="2">The sequence shown here is derived from an EMBL/GenBank/DDBJ whole genome shotgun (WGS) entry which is preliminary data.</text>
</comment>
<dbReference type="Proteomes" id="UP000282454">
    <property type="component" value="Unassembled WGS sequence"/>
</dbReference>
<dbReference type="InterPro" id="IPR053143">
    <property type="entry name" value="Arylsulfate_ST"/>
</dbReference>
<dbReference type="PANTHER" id="PTHR35340">
    <property type="entry name" value="PQQ ENZYME REPEAT PROTEIN-RELATED"/>
    <property type="match status" value="1"/>
</dbReference>
<feature type="region of interest" description="Disordered" evidence="1">
    <location>
        <begin position="341"/>
        <end position="361"/>
    </location>
</feature>
<dbReference type="Pfam" id="PF14269">
    <property type="entry name" value="Arylsulfotran_2"/>
    <property type="match status" value="1"/>
</dbReference>
<organism evidence="2 3">
    <name type="scientific">Actinokineospora cianjurensis</name>
    <dbReference type="NCBI Taxonomy" id="585224"/>
    <lineage>
        <taxon>Bacteria</taxon>
        <taxon>Bacillati</taxon>
        <taxon>Actinomycetota</taxon>
        <taxon>Actinomycetes</taxon>
        <taxon>Pseudonocardiales</taxon>
        <taxon>Pseudonocardiaceae</taxon>
        <taxon>Actinokineospora</taxon>
    </lineage>
</organism>
<dbReference type="PANTHER" id="PTHR35340:SF6">
    <property type="entry name" value="ASST-DOMAIN-CONTAINING PROTEIN"/>
    <property type="match status" value="1"/>
</dbReference>
<protein>
    <submittedName>
        <fullName evidence="2">Arylsulfotransferase ASST</fullName>
    </submittedName>
</protein>
<dbReference type="GO" id="GO:0016740">
    <property type="term" value="F:transferase activity"/>
    <property type="evidence" value="ECO:0007669"/>
    <property type="project" value="UniProtKB-KW"/>
</dbReference>
<gene>
    <name evidence="2" type="ORF">CLV68_3143</name>
</gene>
<dbReference type="InterPro" id="IPR039535">
    <property type="entry name" value="ASST-like"/>
</dbReference>
<keyword evidence="2" id="KW-0808">Transferase</keyword>
<dbReference type="AlphaFoldDB" id="A0A421B2Q2"/>
<evidence type="ECO:0000313" key="3">
    <source>
        <dbReference type="Proteomes" id="UP000282454"/>
    </source>
</evidence>
<reference evidence="2 3" key="1">
    <citation type="submission" date="2018-10" db="EMBL/GenBank/DDBJ databases">
        <title>Genomic Encyclopedia of Archaeal and Bacterial Type Strains, Phase II (KMG-II): from individual species to whole genera.</title>
        <authorList>
            <person name="Goeker M."/>
        </authorList>
    </citation>
    <scope>NUCLEOTIDE SEQUENCE [LARGE SCALE GENOMIC DNA]</scope>
    <source>
        <strain evidence="2 3">DSM 45657</strain>
    </source>
</reference>
<dbReference type="SUPFAM" id="SSF101898">
    <property type="entry name" value="NHL repeat"/>
    <property type="match status" value="1"/>
</dbReference>